<evidence type="ECO:0000256" key="2">
    <source>
        <dbReference type="SAM" id="SignalP"/>
    </source>
</evidence>
<evidence type="ECO:0000256" key="1">
    <source>
        <dbReference type="SAM" id="MobiDB-lite"/>
    </source>
</evidence>
<gene>
    <name evidence="3" type="ORF">FNW17_03700</name>
</gene>
<feature type="compositionally biased region" description="Gly residues" evidence="1">
    <location>
        <begin position="35"/>
        <end position="51"/>
    </location>
</feature>
<organism evidence="3 4">
    <name type="scientific">Flavobacterium franklandianum</name>
    <dbReference type="NCBI Taxonomy" id="2594430"/>
    <lineage>
        <taxon>Bacteria</taxon>
        <taxon>Pseudomonadati</taxon>
        <taxon>Bacteroidota</taxon>
        <taxon>Flavobacteriia</taxon>
        <taxon>Flavobacteriales</taxon>
        <taxon>Flavobacteriaceae</taxon>
        <taxon>Flavobacterium</taxon>
    </lineage>
</organism>
<keyword evidence="2" id="KW-0732">Signal</keyword>
<feature type="signal peptide" evidence="2">
    <location>
        <begin position="1"/>
        <end position="18"/>
    </location>
</feature>
<keyword evidence="4" id="KW-1185">Reference proteome</keyword>
<comment type="caution">
    <text evidence="3">The sequence shown here is derived from an EMBL/GenBank/DDBJ whole genome shotgun (WGS) entry which is preliminary data.</text>
</comment>
<dbReference type="Proteomes" id="UP000318585">
    <property type="component" value="Unassembled WGS sequence"/>
</dbReference>
<feature type="chain" id="PRO_5021865556" description="Lipoprotein" evidence="2">
    <location>
        <begin position="19"/>
        <end position="268"/>
    </location>
</feature>
<reference evidence="3 4" key="1">
    <citation type="submission" date="2019-07" db="EMBL/GenBank/DDBJ databases">
        <title>Novel species of Flavobacterium.</title>
        <authorList>
            <person name="Liu Q."/>
            <person name="Xin Y.-H."/>
        </authorList>
    </citation>
    <scope>NUCLEOTIDE SEQUENCE [LARGE SCALE GENOMIC DNA]</scope>
    <source>
        <strain evidence="3 4">LB3P56</strain>
    </source>
</reference>
<dbReference type="AlphaFoldDB" id="A0A553CQR0"/>
<dbReference type="RefSeq" id="WP_143391094.1">
    <property type="nucleotide sequence ID" value="NZ_VJZQ01000017.1"/>
</dbReference>
<protein>
    <recommendedName>
        <fullName evidence="5">Lipoprotein</fullName>
    </recommendedName>
</protein>
<evidence type="ECO:0000313" key="3">
    <source>
        <dbReference type="EMBL" id="TRX22880.1"/>
    </source>
</evidence>
<name>A0A553CQR0_9FLAO</name>
<sequence>MKKIKLIVFMFLAITVNSCDNMGEDLGDYQTESGSGTGAGTGTTGTGSSGGIYNGSKPTGNYWSRNDGAGIAYLSLSGSTAKACSGGKETIGTFNSSKPSMTFTIGTDVIEFPLLFINGKLIVGVPNQAVTTNNPTQYVASSNYPCVTGGITGGVRPKGQFKIIINKPTGNCSSSNTNLYRSAWAAGTVVTSSFNSDGIQSGSIRVINQGPGPLFINPETSWTYLSLSGQSKLNWEFFPDASQWPSSCSQIGESFIDFEGQIKTIIIW</sequence>
<accession>A0A553CQR0</accession>
<evidence type="ECO:0000313" key="4">
    <source>
        <dbReference type="Proteomes" id="UP000318585"/>
    </source>
</evidence>
<dbReference type="EMBL" id="VJZR01000002">
    <property type="protein sequence ID" value="TRX22880.1"/>
    <property type="molecule type" value="Genomic_DNA"/>
</dbReference>
<evidence type="ECO:0008006" key="5">
    <source>
        <dbReference type="Google" id="ProtNLM"/>
    </source>
</evidence>
<feature type="region of interest" description="Disordered" evidence="1">
    <location>
        <begin position="30"/>
        <end position="51"/>
    </location>
</feature>
<proteinExistence type="predicted"/>
<dbReference type="OrthoDB" id="1362641at2"/>